<evidence type="ECO:0000256" key="1">
    <source>
        <dbReference type="SAM" id="MobiDB-lite"/>
    </source>
</evidence>
<dbReference type="PANTHER" id="PTHR38462">
    <property type="entry name" value="EXONUCLEASE-LIKE PROTEIN"/>
    <property type="match status" value="1"/>
</dbReference>
<gene>
    <name evidence="3" type="ORF">CHH72_02775</name>
</gene>
<feature type="compositionally biased region" description="Basic and acidic residues" evidence="1">
    <location>
        <begin position="10"/>
        <end position="22"/>
    </location>
</feature>
<feature type="compositionally biased region" description="Basic residues" evidence="1">
    <location>
        <begin position="390"/>
        <end position="400"/>
    </location>
</feature>
<evidence type="ECO:0000313" key="3">
    <source>
        <dbReference type="EMBL" id="PAE90819.1"/>
    </source>
</evidence>
<dbReference type="InterPro" id="IPR038720">
    <property type="entry name" value="YprB_RNase_H-like_dom"/>
</dbReference>
<dbReference type="InterPro" id="IPR012337">
    <property type="entry name" value="RNaseH-like_sf"/>
</dbReference>
<comment type="caution">
    <text evidence="3">The sequence shown here is derived from an EMBL/GenBank/DDBJ whole genome shotgun (WGS) entry which is preliminary data.</text>
</comment>
<dbReference type="OMA" id="FDWPQVK"/>
<dbReference type="Gene3D" id="3.30.420.10">
    <property type="entry name" value="Ribonuclease H-like superfamily/Ribonuclease H"/>
    <property type="match status" value="1"/>
</dbReference>
<dbReference type="PANTHER" id="PTHR38462:SF1">
    <property type="entry name" value="YPRB RIBONUCLEASE H-LIKE DOMAIN-CONTAINING PROTEIN"/>
    <property type="match status" value="1"/>
</dbReference>
<reference evidence="3 4" key="1">
    <citation type="submission" date="2017-07" db="EMBL/GenBank/DDBJ databases">
        <title>Isolation and whole genome analysis of endospore-forming bacteria from heroin.</title>
        <authorList>
            <person name="Kalinowski J."/>
            <person name="Ahrens B."/>
            <person name="Al-Dilaimi A."/>
            <person name="Winkler A."/>
            <person name="Wibberg D."/>
            <person name="Schleenbecker U."/>
            <person name="Ruckert C."/>
            <person name="Wolfel R."/>
            <person name="Grass G."/>
        </authorList>
    </citation>
    <scope>NUCLEOTIDE SEQUENCE [LARGE SCALE GENOMIC DNA]</scope>
    <source>
        <strain evidence="3 4">7539</strain>
    </source>
</reference>
<dbReference type="InterPro" id="IPR011990">
    <property type="entry name" value="TPR-like_helical_dom_sf"/>
</dbReference>
<dbReference type="InterPro" id="IPR036397">
    <property type="entry name" value="RNaseH_sf"/>
</dbReference>
<dbReference type="Pfam" id="PF13482">
    <property type="entry name" value="RNase_H_2"/>
    <property type="match status" value="1"/>
</dbReference>
<dbReference type="SUPFAM" id="SSF48452">
    <property type="entry name" value="TPR-like"/>
    <property type="match status" value="1"/>
</dbReference>
<dbReference type="AlphaFoldDB" id="A0A268P5L6"/>
<dbReference type="SUPFAM" id="SSF53098">
    <property type="entry name" value="Ribonuclease H-like"/>
    <property type="match status" value="1"/>
</dbReference>
<dbReference type="RefSeq" id="WP_011246861.1">
    <property type="nucleotide sequence ID" value="NZ_BOQQ01000003.1"/>
</dbReference>
<evidence type="ECO:0000259" key="2">
    <source>
        <dbReference type="Pfam" id="PF13482"/>
    </source>
</evidence>
<dbReference type="GO" id="GO:0003676">
    <property type="term" value="F:nucleic acid binding"/>
    <property type="evidence" value="ECO:0007669"/>
    <property type="project" value="InterPro"/>
</dbReference>
<feature type="domain" description="YprB ribonuclease H-like" evidence="2">
    <location>
        <begin position="96"/>
        <end position="266"/>
    </location>
</feature>
<dbReference type="EMBL" id="NPCC01000004">
    <property type="protein sequence ID" value="PAE90819.1"/>
    <property type="molecule type" value="Genomic_DNA"/>
</dbReference>
<dbReference type="Proteomes" id="UP000216207">
    <property type="component" value="Unassembled WGS sequence"/>
</dbReference>
<sequence length="400" mass="45818">MSIKAKLKRFESHMSTTEKEKGSAANTNEQGSWEQLNTEACSFDGMICYIRTRRMSLQEKHGPKTFAEMKAAIDRWDSSALAHPLSKKGIPTEKLLFFDTETTGLSSGAGTQMFLLGFASFTEKEVEVKQYLLSKPDAEVALYHFFLADAKKLDHLVTFNGKAFDWPRLKTRHSYLREAVPALPKFGHFDLLHGSRRLWKNELPSCNLSTLEAEKLGIKRTADTPSYLVPMLYFDFVREGNPAFMESVFAHHEADMLSLIALYAKLSDLILDAKRQASDAERYQIARWHEATGQQQAAFSLYESLLDSKDFPLLARRHLGDLLKKQRRYTEAAEQFHACVRQGFASYHCWTELSLIYEHYLKERDKAEIYAYRALESSSSNKEREAALKRATRISGKLKR</sequence>
<name>A0A268P5L6_SHOCL</name>
<protein>
    <recommendedName>
        <fullName evidence="2">YprB ribonuclease H-like domain-containing protein</fullName>
    </recommendedName>
</protein>
<feature type="region of interest" description="Disordered" evidence="1">
    <location>
        <begin position="380"/>
        <end position="400"/>
    </location>
</feature>
<proteinExistence type="predicted"/>
<accession>A0A268P5L6</accession>
<evidence type="ECO:0000313" key="4">
    <source>
        <dbReference type="Proteomes" id="UP000216207"/>
    </source>
</evidence>
<feature type="region of interest" description="Disordered" evidence="1">
    <location>
        <begin position="10"/>
        <end position="31"/>
    </location>
</feature>
<organism evidence="3 4">
    <name type="scientific">Shouchella clausii</name>
    <name type="common">Alkalihalobacillus clausii</name>
    <dbReference type="NCBI Taxonomy" id="79880"/>
    <lineage>
        <taxon>Bacteria</taxon>
        <taxon>Bacillati</taxon>
        <taxon>Bacillota</taxon>
        <taxon>Bacilli</taxon>
        <taxon>Bacillales</taxon>
        <taxon>Bacillaceae</taxon>
        <taxon>Shouchella</taxon>
    </lineage>
</organism>